<proteinExistence type="predicted"/>
<dbReference type="AlphaFoldDB" id="A0A4Q2V0R5"/>
<accession>A0A4Q2V0R5</accession>
<gene>
    <name evidence="1" type="ORF">BFJ63_vAg18947</name>
</gene>
<evidence type="ECO:0000313" key="1">
    <source>
        <dbReference type="EMBL" id="RYC78178.1"/>
    </source>
</evidence>
<evidence type="ECO:0000313" key="2">
    <source>
        <dbReference type="Proteomes" id="UP000290540"/>
    </source>
</evidence>
<name>A0A4Q2V0R5_FUSOX</name>
<dbReference type="EMBL" id="MQTW01001375">
    <property type="protein sequence ID" value="RYC78178.1"/>
    <property type="molecule type" value="Genomic_DNA"/>
</dbReference>
<sequence>MAANSVPLTLPWSESFGRPTGFAYHWSFDTSSVPEGPFQTTRRTQSGADIQVFRATLDANANQHVIHIHVESTATFREVVWQVYHGGDVVARYNSLGQRFNDQLTSTSSGTFAMIPYQAGLTITIYWRIQEEL</sequence>
<protein>
    <submittedName>
        <fullName evidence="1">Uncharacterized protein</fullName>
    </submittedName>
</protein>
<comment type="caution">
    <text evidence="1">The sequence shown here is derived from an EMBL/GenBank/DDBJ whole genome shotgun (WGS) entry which is preliminary data.</text>
</comment>
<dbReference type="Proteomes" id="UP000290540">
    <property type="component" value="Unassembled WGS sequence"/>
</dbReference>
<reference evidence="1 2" key="1">
    <citation type="submission" date="2016-12" db="EMBL/GenBank/DDBJ databases">
        <title>Draft genome sequence of Fusarium oxysporum causing rot on Narcissus.</title>
        <authorList>
            <person name="Armitage A.D."/>
            <person name="Taylor A."/>
            <person name="Clarkson J.P."/>
            <person name="Harrison R.J."/>
            <person name="Jackson A.C."/>
        </authorList>
    </citation>
    <scope>NUCLEOTIDE SEQUENCE [LARGE SCALE GENOMIC DNA]</scope>
    <source>
        <strain evidence="1 2">N139</strain>
    </source>
</reference>
<organism evidence="1 2">
    <name type="scientific">Fusarium oxysporum f. sp. narcissi</name>
    <dbReference type="NCBI Taxonomy" id="451672"/>
    <lineage>
        <taxon>Eukaryota</taxon>
        <taxon>Fungi</taxon>
        <taxon>Dikarya</taxon>
        <taxon>Ascomycota</taxon>
        <taxon>Pezizomycotina</taxon>
        <taxon>Sordariomycetes</taxon>
        <taxon>Hypocreomycetidae</taxon>
        <taxon>Hypocreales</taxon>
        <taxon>Nectriaceae</taxon>
        <taxon>Fusarium</taxon>
        <taxon>Fusarium oxysporum species complex</taxon>
    </lineage>
</organism>